<dbReference type="Proteomes" id="UP000238392">
    <property type="component" value="Unassembled WGS sequence"/>
</dbReference>
<dbReference type="RefSeq" id="WP_007803312.1">
    <property type="nucleotide sequence ID" value="NZ_PVTQ01000024.1"/>
</dbReference>
<keyword evidence="2" id="KW-1185">Reference proteome</keyword>
<sequence length="108" mass="11540">MQTTTKTKLFPKQDLELVLRDELMLAAEAEASMHGIVLPASSGVAAVAPVPMDSLVVVELLCAVEPVLGFTPADATVRTGGYNSVQDALDHLIPRLEQQWKKKNGVSA</sequence>
<evidence type="ECO:0000313" key="2">
    <source>
        <dbReference type="Proteomes" id="UP000238392"/>
    </source>
</evidence>
<gene>
    <name evidence="1" type="ORF">CLV74_12444</name>
</gene>
<dbReference type="EMBL" id="PVTQ01000024">
    <property type="protein sequence ID" value="PRY84447.1"/>
    <property type="molecule type" value="Genomic_DNA"/>
</dbReference>
<dbReference type="OrthoDB" id="8254464at2"/>
<evidence type="ECO:0000313" key="1">
    <source>
        <dbReference type="EMBL" id="PRY84447.1"/>
    </source>
</evidence>
<evidence type="ECO:0008006" key="3">
    <source>
        <dbReference type="Google" id="ProtNLM"/>
    </source>
</evidence>
<dbReference type="AlphaFoldDB" id="A0A2T0WCL4"/>
<accession>A0A2T0WCL4</accession>
<comment type="caution">
    <text evidence="1">The sequence shown here is derived from an EMBL/GenBank/DDBJ whole genome shotgun (WGS) entry which is preliminary data.</text>
</comment>
<proteinExistence type="predicted"/>
<protein>
    <recommendedName>
        <fullName evidence="3">Acyl carrier protein</fullName>
    </recommendedName>
</protein>
<organism evidence="1 2">
    <name type="scientific">Donghicola tyrosinivorans</name>
    <dbReference type="NCBI Taxonomy" id="1652492"/>
    <lineage>
        <taxon>Bacteria</taxon>
        <taxon>Pseudomonadati</taxon>
        <taxon>Pseudomonadota</taxon>
        <taxon>Alphaproteobacteria</taxon>
        <taxon>Rhodobacterales</taxon>
        <taxon>Roseobacteraceae</taxon>
        <taxon>Donghicola</taxon>
    </lineage>
</organism>
<name>A0A2T0WCL4_9RHOB</name>
<reference evidence="1 2" key="1">
    <citation type="submission" date="2018-03" db="EMBL/GenBank/DDBJ databases">
        <title>Genomic Encyclopedia of Archaeal and Bacterial Type Strains, Phase II (KMG-II): from individual species to whole genera.</title>
        <authorList>
            <person name="Goeker M."/>
        </authorList>
    </citation>
    <scope>NUCLEOTIDE SEQUENCE [LARGE SCALE GENOMIC DNA]</scope>
    <source>
        <strain evidence="1 2">DSM 100212</strain>
    </source>
</reference>